<accession>A0ABN7T9D7</accession>
<evidence type="ECO:0000256" key="3">
    <source>
        <dbReference type="ARBA" id="ARBA00023157"/>
    </source>
</evidence>
<dbReference type="Gene3D" id="4.10.400.10">
    <property type="entry name" value="Low-density Lipoprotein Receptor"/>
    <property type="match status" value="3"/>
</dbReference>
<feature type="domain" description="Ig-like" evidence="11">
    <location>
        <begin position="2562"/>
        <end position="2646"/>
    </location>
</feature>
<dbReference type="Pfam" id="PF00053">
    <property type="entry name" value="EGF_laminin"/>
    <property type="match status" value="3"/>
</dbReference>
<dbReference type="SMART" id="SM00327">
    <property type="entry name" value="VWA"/>
    <property type="match status" value="1"/>
</dbReference>
<dbReference type="SUPFAM" id="SSF53300">
    <property type="entry name" value="vWA-like"/>
    <property type="match status" value="1"/>
</dbReference>
<dbReference type="PROSITE" id="PS50835">
    <property type="entry name" value="IG_LIKE"/>
    <property type="match status" value="7"/>
</dbReference>
<dbReference type="InterPro" id="IPR003598">
    <property type="entry name" value="Ig_sub2"/>
</dbReference>
<protein>
    <submittedName>
        <fullName evidence="13">Oidioi.mRNA.OKI2018_I69.chr2.g7700.t1.cds</fullName>
    </submittedName>
</protein>
<feature type="domain" description="Ig-like" evidence="11">
    <location>
        <begin position="2078"/>
        <end position="2155"/>
    </location>
</feature>
<feature type="domain" description="Ig-like" evidence="11">
    <location>
        <begin position="584"/>
        <end position="662"/>
    </location>
</feature>
<dbReference type="Pfam" id="PF00092">
    <property type="entry name" value="VWA"/>
    <property type="match status" value="1"/>
</dbReference>
<feature type="domain" description="Laminin IV type A" evidence="12">
    <location>
        <begin position="723"/>
        <end position="899"/>
    </location>
</feature>
<evidence type="ECO:0000256" key="4">
    <source>
        <dbReference type="ARBA" id="ARBA00023180"/>
    </source>
</evidence>
<feature type="region of interest" description="Disordered" evidence="7">
    <location>
        <begin position="969"/>
        <end position="992"/>
    </location>
</feature>
<keyword evidence="2" id="KW-0677">Repeat</keyword>
<dbReference type="PRINTS" id="PR00453">
    <property type="entry name" value="VWFADOMAIN"/>
</dbReference>
<dbReference type="Gene3D" id="2.60.120.200">
    <property type="match status" value="1"/>
</dbReference>
<feature type="domain" description="VWFA" evidence="10">
    <location>
        <begin position="1581"/>
        <end position="1753"/>
    </location>
</feature>
<dbReference type="Proteomes" id="UP001158576">
    <property type="component" value="Chromosome 2"/>
</dbReference>
<feature type="domain" description="Ig-like" evidence="11">
    <location>
        <begin position="1823"/>
        <end position="1896"/>
    </location>
</feature>
<dbReference type="SMART" id="SM00180">
    <property type="entry name" value="EGF_Lam"/>
    <property type="match status" value="4"/>
</dbReference>
<dbReference type="InterPro" id="IPR001791">
    <property type="entry name" value="Laminin_G"/>
</dbReference>
<dbReference type="Pfam" id="PF02210">
    <property type="entry name" value="Laminin_G_2"/>
    <property type="match status" value="1"/>
</dbReference>
<dbReference type="CDD" id="cd00055">
    <property type="entry name" value="EGF_Lam"/>
    <property type="match status" value="3"/>
</dbReference>
<dbReference type="PANTHER" id="PTHR45080:SF8">
    <property type="entry name" value="IG-LIKE DOMAIN-CONTAINING PROTEIN"/>
    <property type="match status" value="1"/>
</dbReference>
<feature type="disulfide bond" evidence="5">
    <location>
        <begin position="504"/>
        <end position="516"/>
    </location>
</feature>
<keyword evidence="4" id="KW-0325">Glycoprotein</keyword>
<reference evidence="13 14" key="1">
    <citation type="submission" date="2021-04" db="EMBL/GenBank/DDBJ databases">
        <authorList>
            <person name="Bliznina A."/>
        </authorList>
    </citation>
    <scope>NUCLEOTIDE SEQUENCE [LARGE SCALE GENOMIC DNA]</scope>
</reference>
<keyword evidence="6" id="KW-0424">Laminin EGF-like domain</keyword>
<dbReference type="SMART" id="SM00192">
    <property type="entry name" value="LDLa"/>
    <property type="match status" value="3"/>
</dbReference>
<dbReference type="SMART" id="SM00409">
    <property type="entry name" value="IG"/>
    <property type="match status" value="6"/>
</dbReference>
<dbReference type="PROSITE" id="PS51115">
    <property type="entry name" value="LAMININ_IVA"/>
    <property type="match status" value="3"/>
</dbReference>
<dbReference type="Pfam" id="PF00057">
    <property type="entry name" value="Ldl_recept_a"/>
    <property type="match status" value="3"/>
</dbReference>
<feature type="disulfide bond" evidence="5">
    <location>
        <begin position="479"/>
        <end position="494"/>
    </location>
</feature>
<evidence type="ECO:0000259" key="8">
    <source>
        <dbReference type="PROSITE" id="PS50025"/>
    </source>
</evidence>
<dbReference type="SUPFAM" id="SSF48726">
    <property type="entry name" value="Immunoglobulin"/>
    <property type="match status" value="6"/>
</dbReference>
<dbReference type="InterPro" id="IPR050958">
    <property type="entry name" value="Cell_Adh-Cytoskel_Orgn"/>
</dbReference>
<feature type="domain" description="Ig-like" evidence="11">
    <location>
        <begin position="2261"/>
        <end position="2338"/>
    </location>
</feature>
<dbReference type="SMART" id="SM00281">
    <property type="entry name" value="LamB"/>
    <property type="match status" value="3"/>
</dbReference>
<feature type="compositionally biased region" description="Low complexity" evidence="7">
    <location>
        <begin position="165"/>
        <end position="257"/>
    </location>
</feature>
<comment type="caution">
    <text evidence="6">Lacks conserved residue(s) required for the propagation of feature annotation.</text>
</comment>
<feature type="domain" description="Laminin IV type A" evidence="12">
    <location>
        <begin position="1057"/>
        <end position="1226"/>
    </location>
</feature>
<feature type="compositionally biased region" description="Basic and acidic residues" evidence="7">
    <location>
        <begin position="146"/>
        <end position="155"/>
    </location>
</feature>
<dbReference type="SUPFAM" id="SSF49899">
    <property type="entry name" value="Concanavalin A-like lectins/glucanases"/>
    <property type="match status" value="1"/>
</dbReference>
<dbReference type="InterPro" id="IPR000034">
    <property type="entry name" value="Laminin_IV"/>
</dbReference>
<dbReference type="SUPFAM" id="SSF57184">
    <property type="entry name" value="Growth factor receptor domain"/>
    <property type="match status" value="1"/>
</dbReference>
<dbReference type="InterPro" id="IPR036465">
    <property type="entry name" value="vWFA_dom_sf"/>
</dbReference>
<feature type="disulfide bond" evidence="5">
    <location>
        <begin position="511"/>
        <end position="529"/>
    </location>
</feature>
<feature type="compositionally biased region" description="Low complexity" evidence="7">
    <location>
        <begin position="1765"/>
        <end position="1775"/>
    </location>
</feature>
<evidence type="ECO:0000256" key="7">
    <source>
        <dbReference type="SAM" id="MobiDB-lite"/>
    </source>
</evidence>
<feature type="domain" description="Laminin EGF-like" evidence="9">
    <location>
        <begin position="1515"/>
        <end position="1560"/>
    </location>
</feature>
<feature type="disulfide bond" evidence="5">
    <location>
        <begin position="523"/>
        <end position="538"/>
    </location>
</feature>
<dbReference type="PROSITE" id="PS50068">
    <property type="entry name" value="LDLRA_2"/>
    <property type="match status" value="3"/>
</dbReference>
<feature type="domain" description="Ig-like" evidence="11">
    <location>
        <begin position="1909"/>
        <end position="1984"/>
    </location>
</feature>
<dbReference type="Gene3D" id="2.170.300.10">
    <property type="entry name" value="Tie2 ligand-binding domain superfamily"/>
    <property type="match status" value="1"/>
</dbReference>
<feature type="region of interest" description="Disordered" evidence="7">
    <location>
        <begin position="1761"/>
        <end position="1818"/>
    </location>
</feature>
<feature type="region of interest" description="Disordered" evidence="7">
    <location>
        <begin position="146"/>
        <end position="257"/>
    </location>
</feature>
<dbReference type="SUPFAM" id="SSF57424">
    <property type="entry name" value="LDL receptor-like module"/>
    <property type="match status" value="3"/>
</dbReference>
<dbReference type="InterPro" id="IPR013320">
    <property type="entry name" value="ConA-like_dom_sf"/>
</dbReference>
<evidence type="ECO:0000256" key="2">
    <source>
        <dbReference type="ARBA" id="ARBA00022737"/>
    </source>
</evidence>
<evidence type="ECO:0000259" key="12">
    <source>
        <dbReference type="PROSITE" id="PS51115"/>
    </source>
</evidence>
<dbReference type="Gene3D" id="2.60.40.10">
    <property type="entry name" value="Immunoglobulins"/>
    <property type="match status" value="6"/>
</dbReference>
<dbReference type="PROSITE" id="PS01248">
    <property type="entry name" value="EGF_LAM_1"/>
    <property type="match status" value="3"/>
</dbReference>
<dbReference type="Pfam" id="PF13895">
    <property type="entry name" value="Ig_2"/>
    <property type="match status" value="1"/>
</dbReference>
<dbReference type="InterPro" id="IPR009030">
    <property type="entry name" value="Growth_fac_rcpt_cys_sf"/>
</dbReference>
<dbReference type="InterPro" id="IPR023415">
    <property type="entry name" value="LDLR_class-A_CS"/>
</dbReference>
<dbReference type="InterPro" id="IPR003599">
    <property type="entry name" value="Ig_sub"/>
</dbReference>
<feature type="compositionally biased region" description="Low complexity" evidence="7">
    <location>
        <begin position="969"/>
        <end position="986"/>
    </location>
</feature>
<dbReference type="InterPro" id="IPR036055">
    <property type="entry name" value="LDL_receptor-like_sf"/>
</dbReference>
<feature type="disulfide bond" evidence="6">
    <location>
        <begin position="1534"/>
        <end position="1543"/>
    </location>
</feature>
<dbReference type="InterPro" id="IPR013783">
    <property type="entry name" value="Ig-like_fold"/>
</dbReference>
<evidence type="ECO:0000256" key="5">
    <source>
        <dbReference type="PROSITE-ProRule" id="PRU00124"/>
    </source>
</evidence>
<dbReference type="Pfam" id="PF13927">
    <property type="entry name" value="Ig_3"/>
    <property type="match status" value="2"/>
</dbReference>
<dbReference type="Pfam" id="PF00052">
    <property type="entry name" value="Laminin_B"/>
    <property type="match status" value="3"/>
</dbReference>
<dbReference type="SMART" id="SM00408">
    <property type="entry name" value="IGc2"/>
    <property type="match status" value="6"/>
</dbReference>
<evidence type="ECO:0000313" key="13">
    <source>
        <dbReference type="EMBL" id="CAG5113610.1"/>
    </source>
</evidence>
<proteinExistence type="predicted"/>
<keyword evidence="1" id="KW-0732">Signal</keyword>
<dbReference type="SMART" id="SM00282">
    <property type="entry name" value="LamG"/>
    <property type="match status" value="1"/>
</dbReference>
<evidence type="ECO:0000313" key="14">
    <source>
        <dbReference type="Proteomes" id="UP001158576"/>
    </source>
</evidence>
<gene>
    <name evidence="13" type="ORF">OKIOD_LOCUS16465</name>
</gene>
<dbReference type="CDD" id="cd00112">
    <property type="entry name" value="LDLa"/>
    <property type="match status" value="3"/>
</dbReference>
<dbReference type="PROSITE" id="PS50234">
    <property type="entry name" value="VWFA"/>
    <property type="match status" value="1"/>
</dbReference>
<evidence type="ECO:0000256" key="6">
    <source>
        <dbReference type="PROSITE-ProRule" id="PRU00460"/>
    </source>
</evidence>
<keyword evidence="3 6" id="KW-1015">Disulfide bond</keyword>
<feature type="domain" description="Laminin IV type A" evidence="12">
    <location>
        <begin position="1311"/>
        <end position="1482"/>
    </location>
</feature>
<dbReference type="InterPro" id="IPR002035">
    <property type="entry name" value="VWF_A"/>
</dbReference>
<dbReference type="PROSITE" id="PS50025">
    <property type="entry name" value="LAM_G_DOMAIN"/>
    <property type="match status" value="1"/>
</dbReference>
<dbReference type="PRINTS" id="PR00261">
    <property type="entry name" value="LDLRECEPTOR"/>
</dbReference>
<dbReference type="InterPro" id="IPR007110">
    <property type="entry name" value="Ig-like_dom"/>
</dbReference>
<name>A0ABN7T9D7_OIKDI</name>
<feature type="disulfide bond" evidence="5">
    <location>
        <begin position="566"/>
        <end position="581"/>
    </location>
</feature>
<dbReference type="EMBL" id="OU015567">
    <property type="protein sequence ID" value="CAG5113610.1"/>
    <property type="molecule type" value="Genomic_DNA"/>
</dbReference>
<dbReference type="InterPro" id="IPR036179">
    <property type="entry name" value="Ig-like_dom_sf"/>
</dbReference>
<dbReference type="PROSITE" id="PS01209">
    <property type="entry name" value="LDLRA_1"/>
    <property type="match status" value="2"/>
</dbReference>
<dbReference type="PANTHER" id="PTHR45080">
    <property type="entry name" value="CONTACTIN 5"/>
    <property type="match status" value="1"/>
</dbReference>
<dbReference type="InterPro" id="IPR002049">
    <property type="entry name" value="LE_dom"/>
</dbReference>
<dbReference type="PROSITE" id="PS51257">
    <property type="entry name" value="PROKAR_LIPOPROTEIN"/>
    <property type="match status" value="1"/>
</dbReference>
<evidence type="ECO:0000259" key="9">
    <source>
        <dbReference type="PROSITE" id="PS50027"/>
    </source>
</evidence>
<keyword evidence="14" id="KW-1185">Reference proteome</keyword>
<feature type="domain" description="Ig-like" evidence="11">
    <location>
        <begin position="2405"/>
        <end position="2483"/>
    </location>
</feature>
<organism evidence="13 14">
    <name type="scientific">Oikopleura dioica</name>
    <name type="common">Tunicate</name>
    <dbReference type="NCBI Taxonomy" id="34765"/>
    <lineage>
        <taxon>Eukaryota</taxon>
        <taxon>Metazoa</taxon>
        <taxon>Chordata</taxon>
        <taxon>Tunicata</taxon>
        <taxon>Appendicularia</taxon>
        <taxon>Copelata</taxon>
        <taxon>Oikopleuridae</taxon>
        <taxon>Oikopleura</taxon>
    </lineage>
</organism>
<dbReference type="InterPro" id="IPR002172">
    <property type="entry name" value="LDrepeatLR_classA_rpt"/>
</dbReference>
<evidence type="ECO:0000256" key="1">
    <source>
        <dbReference type="ARBA" id="ARBA00022729"/>
    </source>
</evidence>
<evidence type="ECO:0000259" key="10">
    <source>
        <dbReference type="PROSITE" id="PS50234"/>
    </source>
</evidence>
<feature type="domain" description="Laminin G" evidence="8">
    <location>
        <begin position="2651"/>
        <end position="2822"/>
    </location>
</feature>
<dbReference type="Gene3D" id="3.40.50.410">
    <property type="entry name" value="von Willebrand factor, type A domain"/>
    <property type="match status" value="1"/>
</dbReference>
<evidence type="ECO:0000259" key="11">
    <source>
        <dbReference type="PROSITE" id="PS50835"/>
    </source>
</evidence>
<dbReference type="PROSITE" id="PS50027">
    <property type="entry name" value="EGF_LAM_2"/>
    <property type="match status" value="1"/>
</dbReference>
<dbReference type="Gene3D" id="2.10.25.10">
    <property type="entry name" value="Laminin"/>
    <property type="match status" value="1"/>
</dbReference>
<dbReference type="CDD" id="cd00110">
    <property type="entry name" value="LamG"/>
    <property type="match status" value="1"/>
</dbReference>
<sequence>MKISVLLAQVAWSSCTDCTKRNKIREEVTKIRLRRDIGNTQQENLLNEGVISGRETISLANPLKKSWKWTQDEWKFEDDFVQPSFVLKMNEMNTEPANLRDQFSKLKAVHTTDDEDLMIEGSGEEFSGDGNFESDYGFADYDETYMKENKPDSNDKSSPATEEISSTTNPPSTSTTSTTTTSTSTVSTTTSKQPTTTTTSTTTKTSTTTQTSTTTTTTTTTTSTTSTTTLPQTTSSTSTTSKTSRLTSSASHSSPQSLYSSYCYRYSRARVNFGSSIDMAGQTEWNYDSPTERNNRFLFESERIMRVFEEEYDRIPGHYEVTPIQIKEVNGDVMVFIDIGCQLVNSACDADDTEEFLKSIVEMKYIENYVLKENGFRFTDLGMQGCDNYVIPPTITPDVVDVSGPESSEYEYEPIEYDLPERTTTTEMPKATAPRTTPKSTKYMTKYTAQNGYDNIQCNQYTEMRCHNGKDCIDRSQACDGVKDCSDGSDEWGCGTFEGGAGECEPNEFMCGNGKCGSKVWLCDGDMDCANAFDESECPASFEGPCESTQFQCKASGNCIPKSYQCDDHPDCSDSSDELDCAAPTVTNPPLPEVHASVGSTVVLECTAVGTPMPIISWRKNWGHTCSAPRCDQKTHLGHGRLTIRNVTKEDEGAYSCEAMNSRGNIIPVPDAALFVRKPTAGRCPDNTFKSPDGDCLNCWCSGQSSACAQLHRGYARVHLDPDDYSEIKLAPLDDHASSFYPKPEQVIRGHKKITLIDLSKRFLASANYWSLQEPFSGSMIQTYGGSLEYTVSFKSQYDTPIDLPDVVIQAADGSQLSYRFRTPTLPNRDNTRRVSFREDNWQDINGRSVSREDFLNVLANVAGVFLRTTYDENMFETSLSNVSIEKVSTQRGSSYVEHCSCPWGFSGTSCEKCVEGHYRKGNECIECPCNGYECELDDVSGTEPICKCPAHLNQEDCSLKIEKTTSKAATTTPTTQTTTSTEAPEVSPCNPAGTENFDGDCNCKNNTVGSRCDRCKINTFDGPKEEYPEGCLDCWCSDVTKNCKASNLFFNRFIPQDMDRFPIVEINSHGGLDQLERSDINHQRQGGYHARTYRKENCYWLIPDRFLGDKLTYYGGSMVFDIIIDGERNPGGRVELILTGKGKTLKYNFGVIRGSVNVKISENAGWELENGRSASREDILSVLADIQRILIQGCIGYTEFSEIANFQVDMASTQRSSIPATSVEKCFCPRGYRGLSCEECAHGYFRLTTGHCQKCNCGDDNDCEDFTGECQSKVLCNENPSTPLSMPCFCMGRSDDCSFDKLKWSTVQAKQLTGTHLTDKFGRSKDNEVRSCGIGCLYAPLKISENYDAFWTVPCSVLGGELVQSYGASLRFELEFNGQVHNKGFECAIIRSRHEPDLIQSCGPSPHTKGANSIELHENSFARRNGKSVTREDFLMSLATCETISIRAQYNKDGSSVKISNVEIDKALPDRGEQNAATVELCQCPVGYEGTSCEKCTDGYYRGKGLYLGQCIPCECNGMAKTCNKHTGACIGCQGSTAGPKCDQCRHGYQKIRSGDCVRIPAVPCQTDDVKEICKEQMLDIVFLVDGSDSIPPNDFAKIQKWISKFTSDLSPSELTQALRVVVVQFSDIVLTNVDYQLNSASDLAEFDLRLAVIRQIAKNTMTGKALSFVAENTLPSLRAESLKTMITFTDGGSRDHIRREDVKTLQEQFDFMLAVGVGPSARDDELRMLSTKGRSIHVKEYDALADLVENILQSVASQCSEKSSGYTRTSQSSSREDQPTRSYSRKISRPTNRPQLPSRGDNEENRYSSYRSPQYLKRGNPKISVYLRSNESRKVVRAGSRVELKCSAHSSIPSYALNWYRNGQAAMPKGTAANSNGLLVIKDIQPSSAGTYTCWANINKKIGPIGPQNVQIIGPDSAQIGQPINFECKATGNGLNFRWMDGQNNNISTDAQLSFYPESTINLTCIVSDLDGLQTSRIHELTVGEAPFLRTSTEDSLLEFVEGSKLEKIYCFSKDGDVFWRVYLNSTDELPREIQSDEVTVGYSLWKAVQCGARNEFGTRLSKIIEIASIPSSSLPHNVRIEQPDLYARVGSNLSITCSALGIDVNYHWSKDDVELEEIGAELAFDDLTDEDSGSYKCTASNKYGNATSLPITVHIGILPTVSIDPSPEDIATFPINITCNVENGLPTWIFKKDGEEWGQDHPVALIELGEMDEATCFGYNAFGNQFGPSIPLKEISLLYEAIQEAEAKLKAAEFQKAAEVLSIHASSEYVRVNESVTVVCELDKSNATVTWTHFAAENSIRVIENSDALLELTDVRLEDTGVYFCSSGGNNKSVEIFVYEEPVILAQLEVVQMNQTEVNLECQVEKGSDLTFTWIARQQPINITCIAKNPVGFAEKIFLLEPMDVLTLVTEPAGTVFKAGEGVSFRCDLRSEGDNLTKWIFNNRTLEHVGNMLKLENLEPEDSGTWKCVNGEFSSQTHISVLAVPTVAIEKLSQARVDSELEITCKSEGNPPPKVFLEVGNFKAEGLGEHKNRPGMVAKCTAKNAIGGTERVLDLDVEPVWVDPVKSSVPSGSRLEIQCHAGGARTWLSPVGEEIPYRPPAAFDPEDRVFNRNGTLIFKKIFKDDAGEYSCFSGDDFTKSTVSVFTQAMEFTHTPYSVARFSVPRTWYECVDISFNIKPQYYDGVLLLITGSNNVDFLRLFMKGGIIHLDYDLGSGRGKTESHMIRTGVWSSISLRRCDREATLTVNDESYRAQSRGLFRGFDHDLYGYLGNADGEQGFYGCMSDLKIDGDEIDFAALYSEEQFEMLIFRLNNIHSKDNNISNTN</sequence>